<dbReference type="EMBL" id="CVRS01000129">
    <property type="protein sequence ID" value="CRL43272.1"/>
    <property type="molecule type" value="Genomic_DNA"/>
</dbReference>
<dbReference type="CDD" id="cd24133">
    <property type="entry name" value="ASKHA_NBD_TsaD_bac"/>
    <property type="match status" value="1"/>
</dbReference>
<feature type="binding site" evidence="8">
    <location>
        <position position="193"/>
    </location>
    <ligand>
        <name>substrate</name>
    </ligand>
</feature>
<keyword evidence="2 8" id="KW-0808">Transferase</keyword>
<comment type="catalytic activity">
    <reaction evidence="7 8">
        <text>L-threonylcarbamoyladenylate + adenosine(37) in tRNA = N(6)-L-threonylcarbamoyladenosine(37) in tRNA + AMP + H(+)</text>
        <dbReference type="Rhea" id="RHEA:37059"/>
        <dbReference type="Rhea" id="RHEA-COMP:10162"/>
        <dbReference type="Rhea" id="RHEA-COMP:10163"/>
        <dbReference type="ChEBI" id="CHEBI:15378"/>
        <dbReference type="ChEBI" id="CHEBI:73682"/>
        <dbReference type="ChEBI" id="CHEBI:74411"/>
        <dbReference type="ChEBI" id="CHEBI:74418"/>
        <dbReference type="ChEBI" id="CHEBI:456215"/>
        <dbReference type="EC" id="2.3.1.234"/>
    </reaction>
</comment>
<dbReference type="GO" id="GO:0002949">
    <property type="term" value="P:tRNA threonylcarbamoyladenosine modification"/>
    <property type="evidence" value="ECO:0007669"/>
    <property type="project" value="UniProtKB-UniRule"/>
</dbReference>
<comment type="function">
    <text evidence="8">Required for the formation of a threonylcarbamoyl group on adenosine at position 37 (t(6)A37) in tRNAs that read codons beginning with adenine. Is involved in the transfer of the threonylcarbamoyl moiety of threonylcarbamoyl-AMP (TC-AMP) to the N6 group of A37, together with TsaE and TsaB. TsaD likely plays a direct catalytic role in this reaction.</text>
</comment>
<dbReference type="GO" id="GO:0005506">
    <property type="term" value="F:iron ion binding"/>
    <property type="evidence" value="ECO:0007669"/>
    <property type="project" value="UniProtKB-UniRule"/>
</dbReference>
<gene>
    <name evidence="8" type="primary">tsaD</name>
    <name evidence="10" type="ORF">RIL183_08861</name>
</gene>
<dbReference type="FunFam" id="3.30.420.40:FF:000012">
    <property type="entry name" value="tRNA N6-adenosine threonylcarbamoyltransferase"/>
    <property type="match status" value="1"/>
</dbReference>
<comment type="subcellular location">
    <subcellularLocation>
        <location evidence="8">Cytoplasm</location>
    </subcellularLocation>
</comment>
<feature type="binding site" evidence="8">
    <location>
        <position position="124"/>
    </location>
    <ligand>
        <name>Fe cation</name>
        <dbReference type="ChEBI" id="CHEBI:24875"/>
    </ligand>
</feature>
<evidence type="ECO:0000259" key="9">
    <source>
        <dbReference type="Pfam" id="PF00814"/>
    </source>
</evidence>
<dbReference type="InterPro" id="IPR022450">
    <property type="entry name" value="TsaD"/>
</dbReference>
<feature type="domain" description="Gcp-like" evidence="9">
    <location>
        <begin position="33"/>
        <end position="317"/>
    </location>
</feature>
<dbReference type="EC" id="2.3.1.234" evidence="8"/>
<evidence type="ECO:0000256" key="7">
    <source>
        <dbReference type="ARBA" id="ARBA00048117"/>
    </source>
</evidence>
<dbReference type="Proteomes" id="UP000049828">
    <property type="component" value="Unassembled WGS sequence"/>
</dbReference>
<evidence type="ECO:0000256" key="6">
    <source>
        <dbReference type="ARBA" id="ARBA00023315"/>
    </source>
</evidence>
<dbReference type="InterPro" id="IPR017861">
    <property type="entry name" value="KAE1/TsaD"/>
</dbReference>
<organism evidence="10 11">
    <name type="scientific">Roseburia inulinivorans</name>
    <dbReference type="NCBI Taxonomy" id="360807"/>
    <lineage>
        <taxon>Bacteria</taxon>
        <taxon>Bacillati</taxon>
        <taxon>Bacillota</taxon>
        <taxon>Clostridia</taxon>
        <taxon>Lachnospirales</taxon>
        <taxon>Lachnospiraceae</taxon>
        <taxon>Roseburia</taxon>
    </lineage>
</organism>
<sequence length="345" mass="36918">MTLQMMNKEIKILAIESSCDETAAAVVVNGRDVRSNVISSQIALHTLYGGVVPEIASRKHIEKINQVIEQALSDASVTLDDIDAIGVTYGPGLVGALLVGVAEAKAISYAKNIPLVGVHHIEGHISANYIENKELEPPFLCLVVSGGHTHLVKVLDYGKYEILGRTRDDAAGEAFDKVARAIGLGYPGGPKIEKVSHEGNPHAMEFPRAKIEDGPYDFSFSGLKSAVLNYINGCNMKGIEVVQADVAASFQKAVTDVLVGNAMKAIDEFKMDKFAIAGGVASNGTLREAMREACEKKGVKFYHPSPIFCTDNAAMIGAAAYYDFLAGKRDGLDLNAVPNLKLGER</sequence>
<proteinExistence type="inferred from homology"/>
<dbReference type="SUPFAM" id="SSF53067">
    <property type="entry name" value="Actin-like ATPase domain"/>
    <property type="match status" value="2"/>
</dbReference>
<dbReference type="AlphaFoldDB" id="A0A0M6WZW3"/>
<keyword evidence="4 8" id="KW-0479">Metal-binding</keyword>
<feature type="binding site" evidence="8">
    <location>
        <position position="176"/>
    </location>
    <ligand>
        <name>substrate</name>
    </ligand>
</feature>
<dbReference type="PANTHER" id="PTHR11735">
    <property type="entry name" value="TRNA N6-ADENOSINE THREONYLCARBAMOYLTRANSFERASE"/>
    <property type="match status" value="1"/>
</dbReference>
<dbReference type="GO" id="GO:0006508">
    <property type="term" value="P:proteolysis"/>
    <property type="evidence" value="ECO:0007669"/>
    <property type="project" value="UniProtKB-KW"/>
</dbReference>
<dbReference type="NCBIfam" id="TIGR00329">
    <property type="entry name" value="gcp_kae1"/>
    <property type="match status" value="1"/>
</dbReference>
<dbReference type="STRING" id="360807.ERS852392_01082"/>
<evidence type="ECO:0000313" key="10">
    <source>
        <dbReference type="EMBL" id="CRL43272.1"/>
    </source>
</evidence>
<evidence type="ECO:0000256" key="8">
    <source>
        <dbReference type="HAMAP-Rule" id="MF_01445"/>
    </source>
</evidence>
<keyword evidence="11" id="KW-1185">Reference proteome</keyword>
<accession>A0A0M6WZW3</accession>
<dbReference type="InterPro" id="IPR043129">
    <property type="entry name" value="ATPase_NBD"/>
</dbReference>
<feature type="binding site" evidence="8">
    <location>
        <position position="120"/>
    </location>
    <ligand>
        <name>Fe cation</name>
        <dbReference type="ChEBI" id="CHEBI:24875"/>
    </ligand>
</feature>
<dbReference type="GO" id="GO:0008233">
    <property type="term" value="F:peptidase activity"/>
    <property type="evidence" value="ECO:0007669"/>
    <property type="project" value="UniProtKB-KW"/>
</dbReference>
<dbReference type="PRINTS" id="PR00789">
    <property type="entry name" value="OSIALOPTASE"/>
</dbReference>
<keyword evidence="10" id="KW-0645">Protease</keyword>
<feature type="binding site" evidence="8">
    <location>
        <position position="283"/>
    </location>
    <ligand>
        <name>substrate</name>
    </ligand>
</feature>
<dbReference type="InterPro" id="IPR000905">
    <property type="entry name" value="Gcp-like_dom"/>
</dbReference>
<dbReference type="GO" id="GO:0061711">
    <property type="term" value="F:tRNA N(6)-L-threonylcarbamoyladenine synthase activity"/>
    <property type="evidence" value="ECO:0007669"/>
    <property type="project" value="UniProtKB-EC"/>
</dbReference>
<evidence type="ECO:0000256" key="2">
    <source>
        <dbReference type="ARBA" id="ARBA00022679"/>
    </source>
</evidence>
<evidence type="ECO:0000256" key="5">
    <source>
        <dbReference type="ARBA" id="ARBA00023004"/>
    </source>
</evidence>
<feature type="binding site" evidence="8">
    <location>
        <position position="311"/>
    </location>
    <ligand>
        <name>Fe cation</name>
        <dbReference type="ChEBI" id="CHEBI:24875"/>
    </ligand>
</feature>
<keyword evidence="5 8" id="KW-0408">Iron</keyword>
<dbReference type="Gene3D" id="3.30.420.40">
    <property type="match status" value="2"/>
</dbReference>
<keyword evidence="1 8" id="KW-0963">Cytoplasm</keyword>
<feature type="binding site" evidence="8">
    <location>
        <begin position="143"/>
        <end position="147"/>
    </location>
    <ligand>
        <name>substrate</name>
    </ligand>
</feature>
<feature type="binding site" evidence="8">
    <location>
        <position position="189"/>
    </location>
    <ligand>
        <name>substrate</name>
    </ligand>
</feature>
<evidence type="ECO:0000256" key="1">
    <source>
        <dbReference type="ARBA" id="ARBA00022490"/>
    </source>
</evidence>
<comment type="cofactor">
    <cofactor evidence="8">
        <name>Fe(2+)</name>
        <dbReference type="ChEBI" id="CHEBI:29033"/>
    </cofactor>
    <text evidence="8">Binds 1 Fe(2+) ion per subunit.</text>
</comment>
<reference evidence="11" key="1">
    <citation type="submission" date="2015-05" db="EMBL/GenBank/DDBJ databases">
        <authorList>
            <consortium name="Pathogen Informatics"/>
        </authorList>
    </citation>
    <scope>NUCLEOTIDE SEQUENCE [LARGE SCALE GENOMIC DNA]</scope>
    <source>
        <strain evidence="11">L1-83</strain>
    </source>
</reference>
<dbReference type="Pfam" id="PF00814">
    <property type="entry name" value="TsaD"/>
    <property type="match status" value="1"/>
</dbReference>
<name>A0A0M6WZW3_9FIRM</name>
<dbReference type="NCBIfam" id="TIGR03723">
    <property type="entry name" value="T6A_TsaD_YgjD"/>
    <property type="match status" value="1"/>
</dbReference>
<dbReference type="HAMAP" id="MF_01445">
    <property type="entry name" value="TsaD"/>
    <property type="match status" value="1"/>
</dbReference>
<evidence type="ECO:0000313" key="11">
    <source>
        <dbReference type="Proteomes" id="UP000049828"/>
    </source>
</evidence>
<dbReference type="PANTHER" id="PTHR11735:SF6">
    <property type="entry name" value="TRNA N6-ADENOSINE THREONYLCARBAMOYLTRANSFERASE, MITOCHONDRIAL"/>
    <property type="match status" value="1"/>
</dbReference>
<protein>
    <recommendedName>
        <fullName evidence="8">tRNA N6-adenosine threonylcarbamoyltransferase</fullName>
        <ecNumber evidence="8">2.3.1.234</ecNumber>
    </recommendedName>
    <alternativeName>
        <fullName evidence="8">N6-L-threonylcarbamoyladenine synthase</fullName>
        <shortName evidence="8">t(6)A synthase</shortName>
    </alternativeName>
    <alternativeName>
        <fullName evidence="8">t(6)A37 threonylcarbamoyladenosine biosynthesis protein TsaD</fullName>
    </alternativeName>
    <alternativeName>
        <fullName evidence="8">tRNA threonylcarbamoyladenosine biosynthesis protein TsaD</fullName>
    </alternativeName>
</protein>
<keyword evidence="3 8" id="KW-0819">tRNA processing</keyword>
<evidence type="ECO:0000256" key="3">
    <source>
        <dbReference type="ARBA" id="ARBA00022694"/>
    </source>
</evidence>
<keyword evidence="10" id="KW-0378">Hydrolase</keyword>
<comment type="similarity">
    <text evidence="8">Belongs to the KAE1 / TsaD family.</text>
</comment>
<keyword evidence="6 8" id="KW-0012">Acyltransferase</keyword>
<dbReference type="GO" id="GO:0005737">
    <property type="term" value="C:cytoplasm"/>
    <property type="evidence" value="ECO:0007669"/>
    <property type="project" value="UniProtKB-SubCell"/>
</dbReference>
<evidence type="ECO:0000256" key="4">
    <source>
        <dbReference type="ARBA" id="ARBA00022723"/>
    </source>
</evidence>
<dbReference type="FunFam" id="3.30.420.40:FF:000040">
    <property type="entry name" value="tRNA N6-adenosine threonylcarbamoyltransferase"/>
    <property type="match status" value="1"/>
</dbReference>